<reference evidence="1 2" key="1">
    <citation type="submission" date="2019-05" db="EMBL/GenBank/DDBJ databases">
        <title>Emergence of the Ug99 lineage of the wheat stem rust pathogen through somatic hybridization.</title>
        <authorList>
            <person name="Li F."/>
            <person name="Upadhyaya N.M."/>
            <person name="Sperschneider J."/>
            <person name="Matny O."/>
            <person name="Nguyen-Phuc H."/>
            <person name="Mago R."/>
            <person name="Raley C."/>
            <person name="Miller M.E."/>
            <person name="Silverstein K.A.T."/>
            <person name="Henningsen E."/>
            <person name="Hirsch C.D."/>
            <person name="Visser B."/>
            <person name="Pretorius Z.A."/>
            <person name="Steffenson B.J."/>
            <person name="Schwessinger B."/>
            <person name="Dodds P.N."/>
            <person name="Figueroa M."/>
        </authorList>
    </citation>
    <scope>NUCLEOTIDE SEQUENCE [LARGE SCALE GENOMIC DNA]</scope>
    <source>
        <strain evidence="1 2">Ug99</strain>
    </source>
</reference>
<dbReference type="EMBL" id="VDEP01000283">
    <property type="protein sequence ID" value="KAA1111449.1"/>
    <property type="molecule type" value="Genomic_DNA"/>
</dbReference>
<accession>A0A5B0QE97</accession>
<protein>
    <submittedName>
        <fullName evidence="1">Uncharacterized protein</fullName>
    </submittedName>
</protein>
<proteinExistence type="predicted"/>
<dbReference type="AlphaFoldDB" id="A0A5B0QE97"/>
<gene>
    <name evidence="1" type="ORF">PGTUg99_010198</name>
</gene>
<dbReference type="Proteomes" id="UP000325313">
    <property type="component" value="Unassembled WGS sequence"/>
</dbReference>
<comment type="caution">
    <text evidence="1">The sequence shown here is derived from an EMBL/GenBank/DDBJ whole genome shotgun (WGS) entry which is preliminary data.</text>
</comment>
<evidence type="ECO:0000313" key="2">
    <source>
        <dbReference type="Proteomes" id="UP000325313"/>
    </source>
</evidence>
<evidence type="ECO:0000313" key="1">
    <source>
        <dbReference type="EMBL" id="KAA1111449.1"/>
    </source>
</evidence>
<sequence length="89" mass="10146">MLLRQPDSASERHPVFPAQYLSFHSLPPIFNGPFMSSLQNHRRDPRAGSVLAQSFRMLKSPQNRVCAEIAQLSFEVLWISGAKLDDYFP</sequence>
<organism evidence="1 2">
    <name type="scientific">Puccinia graminis f. sp. tritici</name>
    <dbReference type="NCBI Taxonomy" id="56615"/>
    <lineage>
        <taxon>Eukaryota</taxon>
        <taxon>Fungi</taxon>
        <taxon>Dikarya</taxon>
        <taxon>Basidiomycota</taxon>
        <taxon>Pucciniomycotina</taxon>
        <taxon>Pucciniomycetes</taxon>
        <taxon>Pucciniales</taxon>
        <taxon>Pucciniaceae</taxon>
        <taxon>Puccinia</taxon>
    </lineage>
</organism>
<name>A0A5B0QE97_PUCGR</name>